<evidence type="ECO:0000256" key="11">
    <source>
        <dbReference type="RuleBase" id="RU003657"/>
    </source>
</evidence>
<evidence type="ECO:0000256" key="2">
    <source>
        <dbReference type="ARBA" id="ARBA00009667"/>
    </source>
</evidence>
<evidence type="ECO:0000256" key="7">
    <source>
        <dbReference type="ARBA" id="ARBA00023239"/>
    </source>
</evidence>
<reference evidence="12" key="1">
    <citation type="submission" date="2018-07" db="EMBL/GenBank/DDBJ databases">
        <authorList>
            <consortium name="Genoscope - CEA"/>
            <person name="William W."/>
        </authorList>
    </citation>
    <scope>NUCLEOTIDE SEQUENCE</scope>
    <source>
        <strain evidence="12">IK1</strain>
    </source>
</reference>
<name>A0A653A503_UNCDX</name>
<dbReference type="EC" id="4.3.2.10" evidence="4"/>
<accession>A0A653A503</accession>
<dbReference type="Pfam" id="PF00977">
    <property type="entry name" value="His_biosynth"/>
    <property type="match status" value="1"/>
</dbReference>
<dbReference type="PANTHER" id="PTHR21235:SF2">
    <property type="entry name" value="IMIDAZOLE GLYCEROL PHOSPHATE SYNTHASE HISHF"/>
    <property type="match status" value="1"/>
</dbReference>
<gene>
    <name evidence="12" type="primary">hisF</name>
    <name evidence="12" type="ORF">TRIP_B250215</name>
</gene>
<dbReference type="SUPFAM" id="SSF51366">
    <property type="entry name" value="Ribulose-phoshate binding barrel"/>
    <property type="match status" value="1"/>
</dbReference>
<dbReference type="GO" id="GO:0000107">
    <property type="term" value="F:imidazoleglycerol-phosphate synthase activity"/>
    <property type="evidence" value="ECO:0007669"/>
    <property type="project" value="InterPro"/>
</dbReference>
<comment type="subunit">
    <text evidence="3">Heterodimer of HisH and HisF.</text>
</comment>
<evidence type="ECO:0000256" key="9">
    <source>
        <dbReference type="ARBA" id="ARBA00030264"/>
    </source>
</evidence>
<keyword evidence="6 11" id="KW-0368">Histidine biosynthesis</keyword>
<comment type="catalytic activity">
    <reaction evidence="10">
        <text>5-[(5-phospho-1-deoxy-D-ribulos-1-ylimino)methylamino]-1-(5-phospho-beta-D-ribosyl)imidazole-4-carboxamide + L-glutamine = D-erythro-1-(imidazol-4-yl)glycerol 3-phosphate + 5-amino-1-(5-phospho-beta-D-ribosyl)imidazole-4-carboxamide + L-glutamate + H(+)</text>
        <dbReference type="Rhea" id="RHEA:24793"/>
        <dbReference type="ChEBI" id="CHEBI:15378"/>
        <dbReference type="ChEBI" id="CHEBI:29985"/>
        <dbReference type="ChEBI" id="CHEBI:58278"/>
        <dbReference type="ChEBI" id="CHEBI:58359"/>
        <dbReference type="ChEBI" id="CHEBI:58475"/>
        <dbReference type="ChEBI" id="CHEBI:58525"/>
        <dbReference type="EC" id="4.3.2.10"/>
    </reaction>
</comment>
<evidence type="ECO:0000256" key="5">
    <source>
        <dbReference type="ARBA" id="ARBA00022605"/>
    </source>
</evidence>
<proteinExistence type="inferred from homology"/>
<dbReference type="InterPro" id="IPR050064">
    <property type="entry name" value="IGPS_HisA/HisF"/>
</dbReference>
<dbReference type="GO" id="GO:0000105">
    <property type="term" value="P:L-histidine biosynthetic process"/>
    <property type="evidence" value="ECO:0007669"/>
    <property type="project" value="UniProtKB-UniPathway"/>
</dbReference>
<dbReference type="EMBL" id="UPXX01000018">
    <property type="protein sequence ID" value="VBB43120.1"/>
    <property type="molecule type" value="Genomic_DNA"/>
</dbReference>
<dbReference type="InterPro" id="IPR011060">
    <property type="entry name" value="RibuloseP-bd_barrel"/>
</dbReference>
<evidence type="ECO:0000256" key="8">
    <source>
        <dbReference type="ARBA" id="ARBA00025475"/>
    </source>
</evidence>
<protein>
    <recommendedName>
        <fullName evidence="4">imidazole glycerol-phosphate synthase</fullName>
        <ecNumber evidence="4">4.3.2.10</ecNumber>
    </recommendedName>
    <alternativeName>
        <fullName evidence="9">IGP synthase cyclase subunit</fullName>
    </alternativeName>
</protein>
<dbReference type="InterPro" id="IPR004651">
    <property type="entry name" value="HisF"/>
</dbReference>
<dbReference type="GO" id="GO:0016829">
    <property type="term" value="F:lyase activity"/>
    <property type="evidence" value="ECO:0007669"/>
    <property type="project" value="UniProtKB-KW"/>
</dbReference>
<evidence type="ECO:0000256" key="3">
    <source>
        <dbReference type="ARBA" id="ARBA00011152"/>
    </source>
</evidence>
<dbReference type="Gene3D" id="3.20.20.70">
    <property type="entry name" value="Aldolase class I"/>
    <property type="match status" value="1"/>
</dbReference>
<evidence type="ECO:0000256" key="1">
    <source>
        <dbReference type="ARBA" id="ARBA00005091"/>
    </source>
</evidence>
<comment type="function">
    <text evidence="8">IGPS catalyzes the conversion of PRFAR and glutamine to IGP, AICAR and glutamate. The HisF subunit catalyzes the cyclization activity that produces IGP and AICAR from PRFAR using the ammonia provided by the HisH subunit.</text>
</comment>
<dbReference type="PANTHER" id="PTHR21235">
    <property type="entry name" value="IMIDAZOLE GLYCEROL PHOSPHATE SYNTHASE SUBUNIT HISF/H IGP SYNTHASE SUBUNIT HISF/H"/>
    <property type="match status" value="1"/>
</dbReference>
<dbReference type="InterPro" id="IPR006062">
    <property type="entry name" value="His_biosynth"/>
</dbReference>
<evidence type="ECO:0000256" key="4">
    <source>
        <dbReference type="ARBA" id="ARBA00012809"/>
    </source>
</evidence>
<evidence type="ECO:0000313" key="12">
    <source>
        <dbReference type="EMBL" id="VBB43120.1"/>
    </source>
</evidence>
<dbReference type="UniPathway" id="UPA00031">
    <property type="reaction ID" value="UER00010"/>
</dbReference>
<sequence>MTIRIMPCLDMQNGRVVKGVQFVDIRDAGDPVACCVAYCHAGADELALLDITATVEGRATMLDVVEKVARAATIPFTVGGGISDVASAEAVLHAGADKISTSSAAFRKPEVIRQMVKAFGTERVTVAIDAAVNDRLPSGYEVYIDGGRTATGADAVEWAKQVAGYGVKTILPTSKSTDGMKQGFDLPLIRRIKEATGADVVASGGAGKLEHFYDAVEAGADILLAASVFHFNIIGIQELKTYLQKRGVTVRT</sequence>
<comment type="pathway">
    <text evidence="1">Amino-acid biosynthesis; L-histidine biosynthesis; L-histidine from 5-phospho-alpha-D-ribose 1-diphosphate: step 5/9.</text>
</comment>
<organism evidence="12">
    <name type="scientific">Uncultured Desulfatiglans sp</name>
    <dbReference type="NCBI Taxonomy" id="1748965"/>
    <lineage>
        <taxon>Bacteria</taxon>
        <taxon>Pseudomonadati</taxon>
        <taxon>Thermodesulfobacteriota</taxon>
        <taxon>Desulfobacteria</taxon>
        <taxon>Desulfatiglandales</taxon>
        <taxon>Desulfatiglandaceae</taxon>
        <taxon>Desulfatiglans</taxon>
        <taxon>environmental samples</taxon>
    </lineage>
</organism>
<evidence type="ECO:0000256" key="10">
    <source>
        <dbReference type="ARBA" id="ARBA00047838"/>
    </source>
</evidence>
<dbReference type="AlphaFoldDB" id="A0A653A503"/>
<comment type="similarity">
    <text evidence="2 11">Belongs to the HisA/HisF family.</text>
</comment>
<evidence type="ECO:0000256" key="6">
    <source>
        <dbReference type="ARBA" id="ARBA00023102"/>
    </source>
</evidence>
<dbReference type="CDD" id="cd04731">
    <property type="entry name" value="HisF"/>
    <property type="match status" value="1"/>
</dbReference>
<keyword evidence="7 12" id="KW-0456">Lyase</keyword>
<keyword evidence="5 11" id="KW-0028">Amino-acid biosynthesis</keyword>
<dbReference type="InterPro" id="IPR013785">
    <property type="entry name" value="Aldolase_TIM"/>
</dbReference>